<organism evidence="2 3">
    <name type="scientific">Microbacterium paraoxydans</name>
    <dbReference type="NCBI Taxonomy" id="199592"/>
    <lineage>
        <taxon>Bacteria</taxon>
        <taxon>Bacillati</taxon>
        <taxon>Actinomycetota</taxon>
        <taxon>Actinomycetes</taxon>
        <taxon>Micrococcales</taxon>
        <taxon>Microbacteriaceae</taxon>
        <taxon>Microbacterium</taxon>
    </lineage>
</organism>
<dbReference type="GeneID" id="36300428"/>
<feature type="transmembrane region" description="Helical" evidence="1">
    <location>
        <begin position="117"/>
        <end position="136"/>
    </location>
</feature>
<keyword evidence="1" id="KW-0472">Membrane</keyword>
<evidence type="ECO:0000313" key="3">
    <source>
        <dbReference type="Proteomes" id="UP000182126"/>
    </source>
</evidence>
<evidence type="ECO:0000256" key="1">
    <source>
        <dbReference type="SAM" id="Phobius"/>
    </source>
</evidence>
<dbReference type="AlphaFoldDB" id="A0A1H1NTX9"/>
<dbReference type="RefSeq" id="WP_060923437.1">
    <property type="nucleotide sequence ID" value="NZ_LT629770.1"/>
</dbReference>
<reference evidence="2 3" key="1">
    <citation type="submission" date="2016-10" db="EMBL/GenBank/DDBJ databases">
        <authorList>
            <person name="de Groot N.N."/>
        </authorList>
    </citation>
    <scope>NUCLEOTIDE SEQUENCE [LARGE SCALE GENOMIC DNA]</scope>
    <source>
        <strain evidence="2 3">DSM 15019</strain>
    </source>
</reference>
<feature type="transmembrane region" description="Helical" evidence="1">
    <location>
        <begin position="206"/>
        <end position="226"/>
    </location>
</feature>
<feature type="transmembrane region" description="Helical" evidence="1">
    <location>
        <begin position="51"/>
        <end position="71"/>
    </location>
</feature>
<accession>A0A1H1NTX9</accession>
<dbReference type="Proteomes" id="UP000182126">
    <property type="component" value="Chromosome I"/>
</dbReference>
<feature type="transmembrane region" description="Helical" evidence="1">
    <location>
        <begin position="165"/>
        <end position="186"/>
    </location>
</feature>
<evidence type="ECO:0000313" key="2">
    <source>
        <dbReference type="EMBL" id="SDS02215.1"/>
    </source>
</evidence>
<dbReference type="EMBL" id="LT629770">
    <property type="protein sequence ID" value="SDS02215.1"/>
    <property type="molecule type" value="Genomic_DNA"/>
</dbReference>
<evidence type="ECO:0008006" key="4">
    <source>
        <dbReference type="Google" id="ProtNLM"/>
    </source>
</evidence>
<keyword evidence="1" id="KW-1133">Transmembrane helix</keyword>
<proteinExistence type="predicted"/>
<dbReference type="Pfam" id="PF13803">
    <property type="entry name" value="DUF4184"/>
    <property type="match status" value="1"/>
</dbReference>
<protein>
    <recommendedName>
        <fullName evidence="4">Cell wall anchor protein</fullName>
    </recommendedName>
</protein>
<feature type="transmembrane region" description="Helical" evidence="1">
    <location>
        <begin position="238"/>
        <end position="263"/>
    </location>
</feature>
<dbReference type="InterPro" id="IPR025238">
    <property type="entry name" value="DUF4184"/>
</dbReference>
<dbReference type="eggNOG" id="ENOG5032Z70">
    <property type="taxonomic scope" value="Bacteria"/>
</dbReference>
<sequence length="270" mass="29816">MPFTPSHAIVALPFVRTPLIPAAIAIGAMTPDISLFLRNVGLNYGFLHDPVNVVWTALLALVLFLLWRVLLRPATLELLPDWVSTRLPAGWGASGLRAAVEALSRDDRSRYRAARPLYPFLLVVSAMLGVLSHILWDAFTHESRWGVDLVPALANSWGPFDGYKWLQYASSVLGLLGLAIWAALWLRRATPRADAPRVLPPFVRIAWWLSLSVILVVAWVGGLLAFGPLSADFTVQHLAYRVLPPACAVWGLLTLVLCVVLAVRRPRRTV</sequence>
<gene>
    <name evidence="2" type="ORF">SAMN04489809_0904</name>
</gene>
<name>A0A1H1NTX9_9MICO</name>
<keyword evidence="1" id="KW-0812">Transmembrane</keyword>